<gene>
    <name evidence="1" type="ORF">GCM10009802_45340</name>
</gene>
<proteinExistence type="predicted"/>
<comment type="caution">
    <text evidence="1">The sequence shown here is derived from an EMBL/GenBank/DDBJ whole genome shotgun (WGS) entry which is preliminary data.</text>
</comment>
<dbReference type="RefSeq" id="WP_344291846.1">
    <property type="nucleotide sequence ID" value="NZ_BAAAPF010000175.1"/>
</dbReference>
<evidence type="ECO:0000313" key="2">
    <source>
        <dbReference type="Proteomes" id="UP001500443"/>
    </source>
</evidence>
<dbReference type="Proteomes" id="UP001500443">
    <property type="component" value="Unassembled WGS sequence"/>
</dbReference>
<protein>
    <submittedName>
        <fullName evidence="1">Uncharacterized protein</fullName>
    </submittedName>
</protein>
<sequence>MRAQIILDIIACCARSAALIGDRIMSLIHSNDPDIDFEPVGALPVMWNAAEWHHARRDPDTA</sequence>
<name>A0ABN2Z441_9ACTN</name>
<reference evidence="1 2" key="1">
    <citation type="journal article" date="2019" name="Int. J. Syst. Evol. Microbiol.">
        <title>The Global Catalogue of Microorganisms (GCM) 10K type strain sequencing project: providing services to taxonomists for standard genome sequencing and annotation.</title>
        <authorList>
            <consortium name="The Broad Institute Genomics Platform"/>
            <consortium name="The Broad Institute Genome Sequencing Center for Infectious Disease"/>
            <person name="Wu L."/>
            <person name="Ma J."/>
        </authorList>
    </citation>
    <scope>NUCLEOTIDE SEQUENCE [LARGE SCALE GENOMIC DNA]</scope>
    <source>
        <strain evidence="1 2">JCM 15481</strain>
    </source>
</reference>
<keyword evidence="2" id="KW-1185">Reference proteome</keyword>
<organism evidence="1 2">
    <name type="scientific">Streptomyces synnematoformans</name>
    <dbReference type="NCBI Taxonomy" id="415721"/>
    <lineage>
        <taxon>Bacteria</taxon>
        <taxon>Bacillati</taxon>
        <taxon>Actinomycetota</taxon>
        <taxon>Actinomycetes</taxon>
        <taxon>Kitasatosporales</taxon>
        <taxon>Streptomycetaceae</taxon>
        <taxon>Streptomyces</taxon>
    </lineage>
</organism>
<dbReference type="EMBL" id="BAAAPF010000175">
    <property type="protein sequence ID" value="GAA2136481.1"/>
    <property type="molecule type" value="Genomic_DNA"/>
</dbReference>
<evidence type="ECO:0000313" key="1">
    <source>
        <dbReference type="EMBL" id="GAA2136481.1"/>
    </source>
</evidence>
<accession>A0ABN2Z441</accession>